<accession>A0A023AXB7</accession>
<dbReference type="OrthoDB" id="413914at2759"/>
<feature type="domain" description="Integrase catalytic" evidence="1">
    <location>
        <begin position="1"/>
        <end position="154"/>
    </location>
</feature>
<protein>
    <submittedName>
        <fullName evidence="2">Integrase core domain protein</fullName>
    </submittedName>
</protein>
<dbReference type="InterPro" id="IPR050951">
    <property type="entry name" value="Retrovirus_Pol_polyprotein"/>
</dbReference>
<sequence length="154" mass="16818">MASFLDRVSLDLIGPRMFKGNTHYILVIIDTATRFLVTRVIQSKEAQVITDAFAQGFVAYFGVPRQVYVDNGSEFEGAFAAFITKVLRVDIVKSPPYVPRSNGINESSHKALESQIAKINADSPNDSYELLVALATYTHNATPHAATGLAPMTP</sequence>
<dbReference type="PROSITE" id="PS50994">
    <property type="entry name" value="INTEGRASE"/>
    <property type="match status" value="1"/>
</dbReference>
<keyword evidence="3" id="KW-1185">Reference proteome</keyword>
<dbReference type="InterPro" id="IPR012337">
    <property type="entry name" value="RNaseH-like_sf"/>
</dbReference>
<evidence type="ECO:0000259" key="1">
    <source>
        <dbReference type="PROSITE" id="PS50994"/>
    </source>
</evidence>
<organism evidence="2 3">
    <name type="scientific">Gregarina niphandrodes</name>
    <name type="common">Septate eugregarine</name>
    <dbReference type="NCBI Taxonomy" id="110365"/>
    <lineage>
        <taxon>Eukaryota</taxon>
        <taxon>Sar</taxon>
        <taxon>Alveolata</taxon>
        <taxon>Apicomplexa</taxon>
        <taxon>Conoidasida</taxon>
        <taxon>Gregarinasina</taxon>
        <taxon>Eugregarinorida</taxon>
        <taxon>Gregarinidae</taxon>
        <taxon>Gregarina</taxon>
    </lineage>
</organism>
<dbReference type="GeneID" id="22916539"/>
<dbReference type="RefSeq" id="XP_011133851.1">
    <property type="nucleotide sequence ID" value="XM_011135549.1"/>
</dbReference>
<dbReference type="SUPFAM" id="SSF53098">
    <property type="entry name" value="Ribonuclease H-like"/>
    <property type="match status" value="1"/>
</dbReference>
<dbReference type="InterPro" id="IPR001584">
    <property type="entry name" value="Integrase_cat-core"/>
</dbReference>
<reference evidence="2" key="1">
    <citation type="submission" date="2013-12" db="EMBL/GenBank/DDBJ databases">
        <authorList>
            <person name="Omoto C.K."/>
            <person name="Sibley D."/>
            <person name="Venepally P."/>
            <person name="Hadjithomas M."/>
            <person name="Karamycheva S."/>
            <person name="Brunk B."/>
            <person name="Roos D."/>
            <person name="Caler E."/>
            <person name="Lorenzi H."/>
        </authorList>
    </citation>
    <scope>NUCLEOTIDE SEQUENCE</scope>
</reference>
<dbReference type="PANTHER" id="PTHR37984">
    <property type="entry name" value="PROTEIN CBG26694"/>
    <property type="match status" value="1"/>
</dbReference>
<dbReference type="EMBL" id="AFNH02001684">
    <property type="protein sequence ID" value="EZG42870.1"/>
    <property type="molecule type" value="Genomic_DNA"/>
</dbReference>
<dbReference type="InterPro" id="IPR036397">
    <property type="entry name" value="RNaseH_sf"/>
</dbReference>
<dbReference type="Proteomes" id="UP000019763">
    <property type="component" value="Unassembled WGS sequence"/>
</dbReference>
<dbReference type="Gene3D" id="3.30.420.10">
    <property type="entry name" value="Ribonuclease H-like superfamily/Ribonuclease H"/>
    <property type="match status" value="1"/>
</dbReference>
<evidence type="ECO:0000313" key="2">
    <source>
        <dbReference type="EMBL" id="EZG42870.1"/>
    </source>
</evidence>
<gene>
    <name evidence="2" type="ORF">GNI_214370</name>
</gene>
<name>A0A023AXB7_GRENI</name>
<comment type="caution">
    <text evidence="2">The sequence shown here is derived from an EMBL/GenBank/DDBJ whole genome shotgun (WGS) entry which is preliminary data.</text>
</comment>
<evidence type="ECO:0000313" key="3">
    <source>
        <dbReference type="Proteomes" id="UP000019763"/>
    </source>
</evidence>
<dbReference type="AlphaFoldDB" id="A0A023AXB7"/>
<dbReference type="VEuPathDB" id="CryptoDB:GNI_214370"/>
<dbReference type="GO" id="GO:0015074">
    <property type="term" value="P:DNA integration"/>
    <property type="evidence" value="ECO:0007669"/>
    <property type="project" value="InterPro"/>
</dbReference>
<proteinExistence type="predicted"/>
<dbReference type="PANTHER" id="PTHR37984:SF5">
    <property type="entry name" value="PROTEIN NYNRIN-LIKE"/>
    <property type="match status" value="1"/>
</dbReference>
<dbReference type="GO" id="GO:0003676">
    <property type="term" value="F:nucleic acid binding"/>
    <property type="evidence" value="ECO:0007669"/>
    <property type="project" value="InterPro"/>
</dbReference>
<dbReference type="Pfam" id="PF00665">
    <property type="entry name" value="rve"/>
    <property type="match status" value="1"/>
</dbReference>